<dbReference type="GO" id="GO:0005524">
    <property type="term" value="F:ATP binding"/>
    <property type="evidence" value="ECO:0007669"/>
    <property type="project" value="InterPro"/>
</dbReference>
<dbReference type="EMBL" id="BLAL01000047">
    <property type="protein sequence ID" value="GES80142.1"/>
    <property type="molecule type" value="Genomic_DNA"/>
</dbReference>
<dbReference type="Pfam" id="PF07714">
    <property type="entry name" value="PK_Tyr_Ser-Thr"/>
    <property type="match status" value="2"/>
</dbReference>
<protein>
    <submittedName>
        <fullName evidence="2">Kinase-like domain-containing protein</fullName>
    </submittedName>
</protein>
<dbReference type="InterPro" id="IPR000719">
    <property type="entry name" value="Prot_kinase_dom"/>
</dbReference>
<dbReference type="SUPFAM" id="SSF56112">
    <property type="entry name" value="Protein kinase-like (PK-like)"/>
    <property type="match status" value="1"/>
</dbReference>
<dbReference type="GO" id="GO:0004674">
    <property type="term" value="F:protein serine/threonine kinase activity"/>
    <property type="evidence" value="ECO:0007669"/>
    <property type="project" value="TreeGrafter"/>
</dbReference>
<organism evidence="2 3">
    <name type="scientific">Rhizophagus clarus</name>
    <dbReference type="NCBI Taxonomy" id="94130"/>
    <lineage>
        <taxon>Eukaryota</taxon>
        <taxon>Fungi</taxon>
        <taxon>Fungi incertae sedis</taxon>
        <taxon>Mucoromycota</taxon>
        <taxon>Glomeromycotina</taxon>
        <taxon>Glomeromycetes</taxon>
        <taxon>Glomerales</taxon>
        <taxon>Glomeraceae</taxon>
        <taxon>Rhizophagus</taxon>
    </lineage>
</organism>
<dbReference type="AlphaFoldDB" id="A0A8H3L289"/>
<dbReference type="InterPro" id="IPR051681">
    <property type="entry name" value="Ser/Thr_Kinases-Pseudokinases"/>
</dbReference>
<dbReference type="InterPro" id="IPR011009">
    <property type="entry name" value="Kinase-like_dom_sf"/>
</dbReference>
<accession>A0A8H3L289</accession>
<dbReference type="Gene3D" id="1.10.510.10">
    <property type="entry name" value="Transferase(Phosphotransferase) domain 1"/>
    <property type="match status" value="2"/>
</dbReference>
<evidence type="ECO:0000259" key="1">
    <source>
        <dbReference type="PROSITE" id="PS50011"/>
    </source>
</evidence>
<keyword evidence="2" id="KW-0808">Transferase</keyword>
<comment type="caution">
    <text evidence="2">The sequence shown here is derived from an EMBL/GenBank/DDBJ whole genome shotgun (WGS) entry which is preliminary data.</text>
</comment>
<dbReference type="PANTHER" id="PTHR44329">
    <property type="entry name" value="SERINE/THREONINE-PROTEIN KINASE TNNI3K-RELATED"/>
    <property type="match status" value="1"/>
</dbReference>
<evidence type="ECO:0000313" key="2">
    <source>
        <dbReference type="EMBL" id="GES80142.1"/>
    </source>
</evidence>
<feature type="domain" description="Protein kinase" evidence="1">
    <location>
        <begin position="137"/>
        <end position="430"/>
    </location>
</feature>
<dbReference type="InterPro" id="IPR001245">
    <property type="entry name" value="Ser-Thr/Tyr_kinase_cat_dom"/>
</dbReference>
<dbReference type="PROSITE" id="PS50011">
    <property type="entry name" value="PROTEIN_KINASE_DOM"/>
    <property type="match status" value="1"/>
</dbReference>
<dbReference type="OrthoDB" id="2407217at2759"/>
<reference evidence="2" key="1">
    <citation type="submission" date="2019-10" db="EMBL/GenBank/DDBJ databases">
        <title>Conservation and host-specific expression of non-tandemly repeated heterogenous ribosome RNA gene in arbuscular mycorrhizal fungi.</title>
        <authorList>
            <person name="Maeda T."/>
            <person name="Kobayashi Y."/>
            <person name="Nakagawa T."/>
            <person name="Ezawa T."/>
            <person name="Yamaguchi K."/>
            <person name="Bino T."/>
            <person name="Nishimoto Y."/>
            <person name="Shigenobu S."/>
            <person name="Kawaguchi M."/>
        </authorList>
    </citation>
    <scope>NUCLEOTIDE SEQUENCE</scope>
    <source>
        <strain evidence="2">HR1</strain>
    </source>
</reference>
<keyword evidence="2" id="KW-0418">Kinase</keyword>
<sequence>MTTIRRDLVSATVNRVCFSTDFNIHTDTHKRYKFRKQTILADKLLTNDEKAEAIKYLDETYDRNKVLNNSGTKRICENCNKECLATLYCEYCVRNYLQENFKNWSSGNDDIDDLIQKCQMESLGPANIVEWIPYSNLDNVKYLTKGGFSDIYTANWINGYYREWDSKKQQLKRLGIHKVVLKKLENVESANKNWFEEAKSHLTISNKRASIARCFGLTQDILSGNYMIVMMKMDMDLRKYLQVNYNRLTWKEKFRIAYEIINALYFVHKEEAIHRDLHSGNILYSQFNDTCVAILMWEISSGYSPFINYECYDCDLVMIIIDGIRPEIVPGTPLEYKNLMEECWDADPSNRPDIKELDKRMEKIYLEYQSIPNELYQSKVKNNFEIKNKTNYTSSSLHKSKLYQFENLPEPKNATEVELEAFHSKSYDFINIPDDIDDYANSNNQKIDEISKISSIFKDDYDVYNNPNLHPEEQNELKIPDGLFLNIF</sequence>
<dbReference type="Proteomes" id="UP000615446">
    <property type="component" value="Unassembled WGS sequence"/>
</dbReference>
<name>A0A8H3L289_9GLOM</name>
<gene>
    <name evidence="2" type="ORF">RCL2_000743700</name>
</gene>
<evidence type="ECO:0000313" key="3">
    <source>
        <dbReference type="Proteomes" id="UP000615446"/>
    </source>
</evidence>
<proteinExistence type="predicted"/>